<comment type="caution">
    <text evidence="5">The sequence shown here is derived from an EMBL/GenBank/DDBJ whole genome shotgun (WGS) entry which is preliminary data.</text>
</comment>
<dbReference type="PROSITE" id="PS51843">
    <property type="entry name" value="NR_LBD"/>
    <property type="match status" value="1"/>
</dbReference>
<keyword evidence="1" id="KW-0805">Transcription regulation</keyword>
<dbReference type="InterPro" id="IPR052499">
    <property type="entry name" value="C.elegans_NHRs"/>
</dbReference>
<feature type="domain" description="NR LBD" evidence="4">
    <location>
        <begin position="1"/>
        <end position="243"/>
    </location>
</feature>
<evidence type="ECO:0000256" key="1">
    <source>
        <dbReference type="ARBA" id="ARBA00023015"/>
    </source>
</evidence>
<dbReference type="InterPro" id="IPR000536">
    <property type="entry name" value="Nucl_hrmn_rcpt_lig-bd"/>
</dbReference>
<keyword evidence="2" id="KW-0804">Transcription</keyword>
<evidence type="ECO:0000259" key="4">
    <source>
        <dbReference type="PROSITE" id="PS51843"/>
    </source>
</evidence>
<dbReference type="PANTHER" id="PTHR47630">
    <property type="entry name" value="NUCLEAR HORMONE RECEPTOR FAMILY-RELATED-RELATED"/>
    <property type="match status" value="1"/>
</dbReference>
<gene>
    <name evidence="5" type="ORF">CAMP_LOCUS11359</name>
</gene>
<dbReference type="EMBL" id="CANHGI010000004">
    <property type="protein sequence ID" value="CAI5448722.1"/>
    <property type="molecule type" value="Genomic_DNA"/>
</dbReference>
<evidence type="ECO:0000313" key="6">
    <source>
        <dbReference type="Proteomes" id="UP001152747"/>
    </source>
</evidence>
<accession>A0A9P1N5M4</accession>
<evidence type="ECO:0000256" key="2">
    <source>
        <dbReference type="ARBA" id="ARBA00023163"/>
    </source>
</evidence>
<reference evidence="5" key="1">
    <citation type="submission" date="2022-11" db="EMBL/GenBank/DDBJ databases">
        <authorList>
            <person name="Kikuchi T."/>
        </authorList>
    </citation>
    <scope>NUCLEOTIDE SEQUENCE</scope>
    <source>
        <strain evidence="5">PS1010</strain>
    </source>
</reference>
<keyword evidence="6" id="KW-1185">Reference proteome</keyword>
<sequence>MLSCSISELLGKRTAQCPRFKRCWKAYEMLNSDNFVRSWARSLVHFLDFATRIPCFNKMAANDKRSWFINRFVPCTLVSMAFHSSVERRDGLLFGCSNVFPYRLHEEIDNKPEDLLCKLFNTISEQLFSFVVHPMLNLNFSEHHFALLKACVLYSPGLHFFHIGDESRDAIIAESNIHRNALMKLILNDITSFDEKADILFQINDMCSAIERATRHFDNEIKCLHLMGVPIAQKRMIIEFHVRK</sequence>
<dbReference type="SMART" id="SM00430">
    <property type="entry name" value="HOLI"/>
    <property type="match status" value="1"/>
</dbReference>
<protein>
    <recommendedName>
        <fullName evidence="4">NR LBD domain-containing protein</fullName>
    </recommendedName>
</protein>
<dbReference type="AlphaFoldDB" id="A0A9P1N5M4"/>
<dbReference type="InterPro" id="IPR035500">
    <property type="entry name" value="NHR-like_dom_sf"/>
</dbReference>
<evidence type="ECO:0000256" key="3">
    <source>
        <dbReference type="ARBA" id="ARBA00023170"/>
    </source>
</evidence>
<keyword evidence="3" id="KW-0675">Receptor</keyword>
<proteinExistence type="predicted"/>
<dbReference type="SUPFAM" id="SSF48508">
    <property type="entry name" value="Nuclear receptor ligand-binding domain"/>
    <property type="match status" value="1"/>
</dbReference>
<evidence type="ECO:0000313" key="5">
    <source>
        <dbReference type="EMBL" id="CAI5448722.1"/>
    </source>
</evidence>
<dbReference type="OrthoDB" id="5804878at2759"/>
<dbReference type="Proteomes" id="UP001152747">
    <property type="component" value="Unassembled WGS sequence"/>
</dbReference>
<name>A0A9P1N5M4_9PELO</name>
<dbReference type="Pfam" id="PF00104">
    <property type="entry name" value="Hormone_recep"/>
    <property type="match status" value="1"/>
</dbReference>
<organism evidence="5 6">
    <name type="scientific">Caenorhabditis angaria</name>
    <dbReference type="NCBI Taxonomy" id="860376"/>
    <lineage>
        <taxon>Eukaryota</taxon>
        <taxon>Metazoa</taxon>
        <taxon>Ecdysozoa</taxon>
        <taxon>Nematoda</taxon>
        <taxon>Chromadorea</taxon>
        <taxon>Rhabditida</taxon>
        <taxon>Rhabditina</taxon>
        <taxon>Rhabditomorpha</taxon>
        <taxon>Rhabditoidea</taxon>
        <taxon>Rhabditidae</taxon>
        <taxon>Peloderinae</taxon>
        <taxon>Caenorhabditis</taxon>
    </lineage>
</organism>
<dbReference type="Gene3D" id="1.10.565.10">
    <property type="entry name" value="Retinoid X Receptor"/>
    <property type="match status" value="1"/>
</dbReference>